<dbReference type="InterPro" id="IPR000160">
    <property type="entry name" value="GGDEF_dom"/>
</dbReference>
<evidence type="ECO:0000313" key="7">
    <source>
        <dbReference type="Proteomes" id="UP000484076"/>
    </source>
</evidence>
<sequence length="287" mass="30985">MYLYSLMSRMFPTSFTAKVFFIAFIGTHVPLLALAARAMAQNAPLSEQLGTLAVALVATLAGTGICLVALRAILRPLYMVERAMRDFEVAGQAETLPFGYRDEVGQLMERTNRLVLHVNQKIDETTREAETDPLTGVLNRRGFERRVIDRAAGGMLLLDLDHFKRVNDSLGHEAGDRVLVDVAAAIQSVLRRSDVLARFGGEEFVVFLPAATGPEALAAAQRIRAVIEAQVRAGGQPVTASIGVAHGRQPRPVADLLAEADAATYQAKRGGRNRVVRAGGIVPMAAE</sequence>
<dbReference type="InterPro" id="IPR029787">
    <property type="entry name" value="Nucleotide_cyclase"/>
</dbReference>
<dbReference type="Gene3D" id="6.10.340.10">
    <property type="match status" value="1"/>
</dbReference>
<dbReference type="FunFam" id="3.30.70.270:FF:000001">
    <property type="entry name" value="Diguanylate cyclase domain protein"/>
    <property type="match status" value="1"/>
</dbReference>
<evidence type="ECO:0000313" key="6">
    <source>
        <dbReference type="EMBL" id="NUB44405.1"/>
    </source>
</evidence>
<name>A0A8X8KMY2_9RHOB</name>
<keyword evidence="3" id="KW-0812">Transmembrane</keyword>
<evidence type="ECO:0000259" key="5">
    <source>
        <dbReference type="PROSITE" id="PS50887"/>
    </source>
</evidence>
<evidence type="ECO:0000256" key="3">
    <source>
        <dbReference type="SAM" id="Phobius"/>
    </source>
</evidence>
<dbReference type="EC" id="2.7.7.65" evidence="1"/>
<evidence type="ECO:0000256" key="2">
    <source>
        <dbReference type="ARBA" id="ARBA00034247"/>
    </source>
</evidence>
<dbReference type="RefSeq" id="WP_174539525.1">
    <property type="nucleotide sequence ID" value="NZ_WHUT02000004.1"/>
</dbReference>
<keyword evidence="3" id="KW-1133">Transmembrane helix</keyword>
<dbReference type="GO" id="GO:0005886">
    <property type="term" value="C:plasma membrane"/>
    <property type="evidence" value="ECO:0007669"/>
    <property type="project" value="TreeGrafter"/>
</dbReference>
<feature type="transmembrane region" description="Helical" evidence="3">
    <location>
        <begin position="50"/>
        <end position="74"/>
    </location>
</feature>
<dbReference type="GO" id="GO:0007165">
    <property type="term" value="P:signal transduction"/>
    <property type="evidence" value="ECO:0007669"/>
    <property type="project" value="InterPro"/>
</dbReference>
<dbReference type="Gene3D" id="3.30.70.270">
    <property type="match status" value="1"/>
</dbReference>
<protein>
    <recommendedName>
        <fullName evidence="1">diguanylate cyclase</fullName>
        <ecNumber evidence="1">2.7.7.65</ecNumber>
    </recommendedName>
</protein>
<accession>A0A8X8KMY2</accession>
<feature type="domain" description="GGDEF" evidence="5">
    <location>
        <begin position="151"/>
        <end position="280"/>
    </location>
</feature>
<dbReference type="PROSITE" id="PS50887">
    <property type="entry name" value="GGDEF"/>
    <property type="match status" value="1"/>
</dbReference>
<reference evidence="6" key="1">
    <citation type="submission" date="2020-05" db="EMBL/GenBank/DDBJ databases">
        <title>Fertoebacter nigrum gen. nov., sp. nov., a new member of the family Rhodobacteraceae.</title>
        <authorList>
            <person name="Szuroczki S."/>
            <person name="Abbaszade G."/>
            <person name="Buni D."/>
            <person name="Schumann P."/>
            <person name="Toth E."/>
        </authorList>
    </citation>
    <scope>NUCLEOTIDE SEQUENCE</scope>
    <source>
        <strain evidence="6">RG-N-1a</strain>
    </source>
</reference>
<evidence type="ECO:0000256" key="1">
    <source>
        <dbReference type="ARBA" id="ARBA00012528"/>
    </source>
</evidence>
<dbReference type="AlphaFoldDB" id="A0A8X8KMY2"/>
<dbReference type="SMART" id="SM00267">
    <property type="entry name" value="GGDEF"/>
    <property type="match status" value="1"/>
</dbReference>
<dbReference type="SUPFAM" id="SSF55073">
    <property type="entry name" value="Nucleotide cyclase"/>
    <property type="match status" value="1"/>
</dbReference>
<dbReference type="PANTHER" id="PTHR45138">
    <property type="entry name" value="REGULATORY COMPONENTS OF SENSORY TRANSDUCTION SYSTEM"/>
    <property type="match status" value="1"/>
</dbReference>
<dbReference type="InterPro" id="IPR003660">
    <property type="entry name" value="HAMP_dom"/>
</dbReference>
<dbReference type="PANTHER" id="PTHR45138:SF9">
    <property type="entry name" value="DIGUANYLATE CYCLASE DGCM-RELATED"/>
    <property type="match status" value="1"/>
</dbReference>
<gene>
    <name evidence="6" type="ORF">GEU84_008430</name>
</gene>
<dbReference type="EMBL" id="WHUT02000004">
    <property type="protein sequence ID" value="NUB44405.1"/>
    <property type="molecule type" value="Genomic_DNA"/>
</dbReference>
<proteinExistence type="predicted"/>
<comment type="caution">
    <text evidence="6">The sequence shown here is derived from an EMBL/GenBank/DDBJ whole genome shotgun (WGS) entry which is preliminary data.</text>
</comment>
<dbReference type="NCBIfam" id="TIGR00254">
    <property type="entry name" value="GGDEF"/>
    <property type="match status" value="1"/>
</dbReference>
<dbReference type="GO" id="GO:0052621">
    <property type="term" value="F:diguanylate cyclase activity"/>
    <property type="evidence" value="ECO:0007669"/>
    <property type="project" value="UniProtKB-EC"/>
</dbReference>
<dbReference type="PROSITE" id="PS50885">
    <property type="entry name" value="HAMP"/>
    <property type="match status" value="1"/>
</dbReference>
<dbReference type="Proteomes" id="UP000484076">
    <property type="component" value="Unassembled WGS sequence"/>
</dbReference>
<dbReference type="InterPro" id="IPR050469">
    <property type="entry name" value="Diguanylate_Cyclase"/>
</dbReference>
<keyword evidence="3" id="KW-0472">Membrane</keyword>
<evidence type="ECO:0000259" key="4">
    <source>
        <dbReference type="PROSITE" id="PS50885"/>
    </source>
</evidence>
<comment type="catalytic activity">
    <reaction evidence="2">
        <text>2 GTP = 3',3'-c-di-GMP + 2 diphosphate</text>
        <dbReference type="Rhea" id="RHEA:24898"/>
        <dbReference type="ChEBI" id="CHEBI:33019"/>
        <dbReference type="ChEBI" id="CHEBI:37565"/>
        <dbReference type="ChEBI" id="CHEBI:58805"/>
        <dbReference type="EC" id="2.7.7.65"/>
    </reaction>
</comment>
<dbReference type="CDD" id="cd01949">
    <property type="entry name" value="GGDEF"/>
    <property type="match status" value="1"/>
</dbReference>
<organism evidence="6 7">
    <name type="scientific">Fertoeibacter niger</name>
    <dbReference type="NCBI Taxonomy" id="2656921"/>
    <lineage>
        <taxon>Bacteria</taxon>
        <taxon>Pseudomonadati</taxon>
        <taxon>Pseudomonadota</taxon>
        <taxon>Alphaproteobacteria</taxon>
        <taxon>Rhodobacterales</taxon>
        <taxon>Paracoccaceae</taxon>
        <taxon>Fertoeibacter</taxon>
    </lineage>
</organism>
<dbReference type="InterPro" id="IPR043128">
    <property type="entry name" value="Rev_trsase/Diguanyl_cyclase"/>
</dbReference>
<dbReference type="Pfam" id="PF00990">
    <property type="entry name" value="GGDEF"/>
    <property type="match status" value="1"/>
</dbReference>
<keyword evidence="7" id="KW-1185">Reference proteome</keyword>
<feature type="domain" description="HAMP" evidence="4">
    <location>
        <begin position="71"/>
        <end position="123"/>
    </location>
</feature>
<dbReference type="GO" id="GO:1902201">
    <property type="term" value="P:negative regulation of bacterial-type flagellum-dependent cell motility"/>
    <property type="evidence" value="ECO:0007669"/>
    <property type="project" value="TreeGrafter"/>
</dbReference>
<dbReference type="GO" id="GO:0043709">
    <property type="term" value="P:cell adhesion involved in single-species biofilm formation"/>
    <property type="evidence" value="ECO:0007669"/>
    <property type="project" value="TreeGrafter"/>
</dbReference>